<keyword evidence="17" id="KW-1185">Reference proteome</keyword>
<feature type="domain" description="Biotin carboxylation" evidence="15">
    <location>
        <begin position="2"/>
        <end position="448"/>
    </location>
</feature>
<name>A0A8J3FCN8_9BACI</name>
<dbReference type="Pfam" id="PF02785">
    <property type="entry name" value="Biotin_carb_C"/>
    <property type="match status" value="1"/>
</dbReference>
<dbReference type="PROSITE" id="PS50979">
    <property type="entry name" value="BC"/>
    <property type="match status" value="1"/>
</dbReference>
<dbReference type="AlphaFoldDB" id="A0A8J3FCN8"/>
<dbReference type="FunFam" id="3.30.470.20:FF:000028">
    <property type="entry name" value="Methylcrotonoyl-CoA carboxylase subunit alpha, mitochondrial"/>
    <property type="match status" value="1"/>
</dbReference>
<dbReference type="InterPro" id="IPR011764">
    <property type="entry name" value="Biotin_carboxylation_dom"/>
</dbReference>
<dbReference type="PROSITE" id="PS00867">
    <property type="entry name" value="CPSASE_2"/>
    <property type="match status" value="1"/>
</dbReference>
<evidence type="ECO:0000256" key="10">
    <source>
        <dbReference type="ARBA" id="ARBA00023160"/>
    </source>
</evidence>
<dbReference type="GO" id="GO:0046872">
    <property type="term" value="F:metal ion binding"/>
    <property type="evidence" value="ECO:0007669"/>
    <property type="project" value="InterPro"/>
</dbReference>
<dbReference type="SUPFAM" id="SSF52440">
    <property type="entry name" value="PreATP-grasp domain"/>
    <property type="match status" value="1"/>
</dbReference>
<evidence type="ECO:0000256" key="2">
    <source>
        <dbReference type="ARBA" id="ARBA00004956"/>
    </source>
</evidence>
<dbReference type="Pfam" id="PF02786">
    <property type="entry name" value="CPSase_L_D2"/>
    <property type="match status" value="1"/>
</dbReference>
<dbReference type="GO" id="GO:0004075">
    <property type="term" value="F:biotin carboxylase activity"/>
    <property type="evidence" value="ECO:0007669"/>
    <property type="project" value="UniProtKB-EC"/>
</dbReference>
<dbReference type="FunFam" id="3.30.1490.20:FF:000003">
    <property type="entry name" value="acetyl-CoA carboxylase isoform X1"/>
    <property type="match status" value="1"/>
</dbReference>
<dbReference type="PROSITE" id="PS50975">
    <property type="entry name" value="ATP_GRASP"/>
    <property type="match status" value="1"/>
</dbReference>
<dbReference type="SUPFAM" id="SSF56059">
    <property type="entry name" value="Glutathione synthetase ATP-binding domain-like"/>
    <property type="match status" value="1"/>
</dbReference>
<dbReference type="InterPro" id="IPR005479">
    <property type="entry name" value="CPAse_ATP-bd"/>
</dbReference>
<evidence type="ECO:0000256" key="6">
    <source>
        <dbReference type="ARBA" id="ARBA00022598"/>
    </source>
</evidence>
<comment type="caution">
    <text evidence="16">The sequence shown here is derived from an EMBL/GenBank/DDBJ whole genome shotgun (WGS) entry which is preliminary data.</text>
</comment>
<dbReference type="PANTHER" id="PTHR18866:SF33">
    <property type="entry name" value="METHYLCROTONOYL-COA CARBOXYLASE SUBUNIT ALPHA, MITOCHONDRIAL-RELATED"/>
    <property type="match status" value="1"/>
</dbReference>
<sequence length="457" mass="49371">MTIRKVLIANRGEIARRILRTCRARGVATVAVYSEADAGWPFVREADEAVLLGPPPVAQSYLNLEKIVAIAKETGADAIHPGYGFLSENPTFARRCREEGIAFIGPDPDVIAAMGDKVNARRTMQRAGVPVVPGTDEPLASVEAALGAAAAIGYPVMLKASAGGGGIGMQVCRTPEELKAAYGTATARAKAYFGCGDVFLEKYIDDPRHIEVQILADAHGNVVHLFERDCSVQRRHQKVIEETPSPFLTEEARQAICAAAVAAAKAVGYVGAGTVEFLVDADQNFYFLEMNTRLQVEHPITEETLGLDLVALQLDIAEGKPLPFTQEDVAARRKGHAIECRVYAEDPVTFLPAPGRIVAYEPPSGEGVRVDDGVEAGLTVTPYYDPMIAKLVVSGSTREEALARGRAALAAYRIEGLKHNIPFLQRVLESEPFVQGRYTTHLVQELQAQEQKGARQS</sequence>
<evidence type="ECO:0000256" key="1">
    <source>
        <dbReference type="ARBA" id="ARBA00003761"/>
    </source>
</evidence>
<evidence type="ECO:0000256" key="11">
    <source>
        <dbReference type="ARBA" id="ARBA00023267"/>
    </source>
</evidence>
<dbReference type="SUPFAM" id="SSF51246">
    <property type="entry name" value="Rudiment single hybrid motif"/>
    <property type="match status" value="1"/>
</dbReference>
<dbReference type="EC" id="6.3.4.14" evidence="4"/>
<comment type="function">
    <text evidence="1">This protein is a component of the acetyl coenzyme A carboxylase complex; first, biotin carboxylase catalyzes the carboxylation of the carrier protein and then the transcarboxylase transfers the carboxyl group to form malonyl-CoA.</text>
</comment>
<evidence type="ECO:0000313" key="17">
    <source>
        <dbReference type="Proteomes" id="UP000637720"/>
    </source>
</evidence>
<keyword evidence="7 13" id="KW-0547">Nucleotide-binding</keyword>
<dbReference type="GO" id="GO:0006633">
    <property type="term" value="P:fatty acid biosynthetic process"/>
    <property type="evidence" value="ECO:0007669"/>
    <property type="project" value="UniProtKB-KW"/>
</dbReference>
<dbReference type="InterPro" id="IPR016185">
    <property type="entry name" value="PreATP-grasp_dom_sf"/>
</dbReference>
<evidence type="ECO:0000256" key="3">
    <source>
        <dbReference type="ARBA" id="ARBA00011750"/>
    </source>
</evidence>
<dbReference type="SMART" id="SM00878">
    <property type="entry name" value="Biotin_carb_C"/>
    <property type="match status" value="1"/>
</dbReference>
<dbReference type="InterPro" id="IPR050856">
    <property type="entry name" value="Biotin_carboxylase_complex"/>
</dbReference>
<dbReference type="GO" id="GO:0005524">
    <property type="term" value="F:ATP binding"/>
    <property type="evidence" value="ECO:0007669"/>
    <property type="project" value="UniProtKB-UniRule"/>
</dbReference>
<dbReference type="PROSITE" id="PS00866">
    <property type="entry name" value="CPSASE_1"/>
    <property type="match status" value="1"/>
</dbReference>
<protein>
    <recommendedName>
        <fullName evidence="4">biotin carboxylase</fullName>
        <ecNumber evidence="4">6.3.4.14</ecNumber>
    </recommendedName>
</protein>
<evidence type="ECO:0000256" key="8">
    <source>
        <dbReference type="ARBA" id="ARBA00022832"/>
    </source>
</evidence>
<keyword evidence="6" id="KW-0436">Ligase</keyword>
<dbReference type="Pfam" id="PF00289">
    <property type="entry name" value="Biotin_carb_N"/>
    <property type="match status" value="1"/>
</dbReference>
<evidence type="ECO:0000259" key="15">
    <source>
        <dbReference type="PROSITE" id="PS50979"/>
    </source>
</evidence>
<feature type="domain" description="ATP-grasp" evidence="14">
    <location>
        <begin position="121"/>
        <end position="318"/>
    </location>
</feature>
<reference evidence="16" key="1">
    <citation type="journal article" date="2014" name="Int. J. Syst. Evol. Microbiol.">
        <title>Complete genome sequence of Corynebacterium casei LMG S-19264T (=DSM 44701T), isolated from a smear-ripened cheese.</title>
        <authorList>
            <consortium name="US DOE Joint Genome Institute (JGI-PGF)"/>
            <person name="Walter F."/>
            <person name="Albersmeier A."/>
            <person name="Kalinowski J."/>
            <person name="Ruckert C."/>
        </authorList>
    </citation>
    <scope>NUCLEOTIDE SEQUENCE</scope>
    <source>
        <strain evidence="16">JCM 14719</strain>
    </source>
</reference>
<keyword evidence="10" id="KW-0443">Lipid metabolism</keyword>
<reference evidence="16" key="2">
    <citation type="submission" date="2020-09" db="EMBL/GenBank/DDBJ databases">
        <authorList>
            <person name="Sun Q."/>
            <person name="Ohkuma M."/>
        </authorList>
    </citation>
    <scope>NUCLEOTIDE SEQUENCE</scope>
    <source>
        <strain evidence="16">JCM 14719</strain>
    </source>
</reference>
<dbReference type="InterPro" id="IPR011054">
    <property type="entry name" value="Rudment_hybrid_motif"/>
</dbReference>
<dbReference type="FunFam" id="3.40.50.20:FF:000010">
    <property type="entry name" value="Propionyl-CoA carboxylase subunit alpha"/>
    <property type="match status" value="1"/>
</dbReference>
<comment type="catalytic activity">
    <reaction evidence="12">
        <text>N(6)-biotinyl-L-lysyl-[protein] + hydrogencarbonate + ATP = N(6)-carboxybiotinyl-L-lysyl-[protein] + ADP + phosphate + H(+)</text>
        <dbReference type="Rhea" id="RHEA:13501"/>
        <dbReference type="Rhea" id="RHEA-COMP:10505"/>
        <dbReference type="Rhea" id="RHEA-COMP:10506"/>
        <dbReference type="ChEBI" id="CHEBI:15378"/>
        <dbReference type="ChEBI" id="CHEBI:17544"/>
        <dbReference type="ChEBI" id="CHEBI:30616"/>
        <dbReference type="ChEBI" id="CHEBI:43474"/>
        <dbReference type="ChEBI" id="CHEBI:83144"/>
        <dbReference type="ChEBI" id="CHEBI:83145"/>
        <dbReference type="ChEBI" id="CHEBI:456216"/>
        <dbReference type="EC" id="6.3.4.14"/>
    </reaction>
</comment>
<evidence type="ECO:0000256" key="4">
    <source>
        <dbReference type="ARBA" id="ARBA00013263"/>
    </source>
</evidence>
<evidence type="ECO:0000256" key="5">
    <source>
        <dbReference type="ARBA" id="ARBA00022516"/>
    </source>
</evidence>
<evidence type="ECO:0000256" key="9">
    <source>
        <dbReference type="ARBA" id="ARBA00022840"/>
    </source>
</evidence>
<keyword evidence="9 13" id="KW-0067">ATP-binding</keyword>
<keyword evidence="11" id="KW-0092">Biotin</keyword>
<keyword evidence="5" id="KW-0444">Lipid biosynthesis</keyword>
<comment type="pathway">
    <text evidence="2">Lipid metabolism; malonyl-CoA biosynthesis; malonyl-CoA from acetyl-CoA: step 1/1.</text>
</comment>
<evidence type="ECO:0000256" key="7">
    <source>
        <dbReference type="ARBA" id="ARBA00022741"/>
    </source>
</evidence>
<evidence type="ECO:0000259" key="14">
    <source>
        <dbReference type="PROSITE" id="PS50975"/>
    </source>
</evidence>
<dbReference type="Gene3D" id="3.30.470.20">
    <property type="entry name" value="ATP-grasp fold, B domain"/>
    <property type="match status" value="1"/>
</dbReference>
<organism evidence="16 17">
    <name type="scientific">Calditerricola satsumensis</name>
    <dbReference type="NCBI Taxonomy" id="373054"/>
    <lineage>
        <taxon>Bacteria</taxon>
        <taxon>Bacillati</taxon>
        <taxon>Bacillota</taxon>
        <taxon>Bacilli</taxon>
        <taxon>Bacillales</taxon>
        <taxon>Bacillaceae</taxon>
        <taxon>Calditerricola</taxon>
    </lineage>
</organism>
<comment type="subunit">
    <text evidence="3">Acetyl-CoA carboxylase is a heterohexamer of biotin carboxyl carrier protein, biotin carboxylase and the two subunits of carboxyl transferase in a 2:2 complex.</text>
</comment>
<dbReference type="PANTHER" id="PTHR18866">
    <property type="entry name" value="CARBOXYLASE:PYRUVATE/ACETYL-COA/PROPIONYL-COA CARBOXYLASE"/>
    <property type="match status" value="1"/>
</dbReference>
<proteinExistence type="predicted"/>
<accession>A0A8J3FCN8</accession>
<keyword evidence="8" id="KW-0276">Fatty acid metabolism</keyword>
<evidence type="ECO:0000256" key="12">
    <source>
        <dbReference type="ARBA" id="ARBA00048600"/>
    </source>
</evidence>
<dbReference type="NCBIfam" id="NF006367">
    <property type="entry name" value="PRK08591.1"/>
    <property type="match status" value="1"/>
</dbReference>
<dbReference type="Proteomes" id="UP000637720">
    <property type="component" value="Unassembled WGS sequence"/>
</dbReference>
<dbReference type="InterPro" id="IPR005481">
    <property type="entry name" value="BC-like_N"/>
</dbReference>
<dbReference type="InterPro" id="IPR005482">
    <property type="entry name" value="Biotin_COase_C"/>
</dbReference>
<gene>
    <name evidence="16" type="primary">accC2</name>
    <name evidence="16" type="ORF">GCM10007043_02650</name>
</gene>
<evidence type="ECO:0000256" key="13">
    <source>
        <dbReference type="PROSITE-ProRule" id="PRU00409"/>
    </source>
</evidence>
<evidence type="ECO:0000313" key="16">
    <source>
        <dbReference type="EMBL" id="GGJ92468.1"/>
    </source>
</evidence>
<dbReference type="InterPro" id="IPR011761">
    <property type="entry name" value="ATP-grasp"/>
</dbReference>
<keyword evidence="10" id="KW-0275">Fatty acid biosynthesis</keyword>
<dbReference type="EMBL" id="BMOF01000002">
    <property type="protein sequence ID" value="GGJ92468.1"/>
    <property type="molecule type" value="Genomic_DNA"/>
</dbReference>